<comment type="subcellular location">
    <subcellularLocation>
        <location evidence="2">Membrane</location>
    </subcellularLocation>
</comment>
<dbReference type="PANTHER" id="PTHR45453:SF1">
    <property type="entry name" value="PHOSPHATE REGULON SENSOR PROTEIN PHOR"/>
    <property type="match status" value="1"/>
</dbReference>
<dbReference type="SMART" id="SM00388">
    <property type="entry name" value="HisKA"/>
    <property type="match status" value="1"/>
</dbReference>
<keyword evidence="4" id="KW-0597">Phosphoprotein</keyword>
<reference evidence="12 13" key="1">
    <citation type="submission" date="2016-11" db="EMBL/GenBank/DDBJ databases">
        <authorList>
            <person name="Jaros S."/>
            <person name="Januszkiewicz K."/>
            <person name="Wedrychowicz H."/>
        </authorList>
    </citation>
    <scope>NUCLEOTIDE SEQUENCE [LARGE SCALE GENOMIC DNA]</scope>
    <source>
        <strain evidence="12 13">DSM 15970</strain>
    </source>
</reference>
<dbReference type="PANTHER" id="PTHR45453">
    <property type="entry name" value="PHOSPHATE REGULON SENSOR PROTEIN PHOR"/>
    <property type="match status" value="1"/>
</dbReference>
<dbReference type="InterPro" id="IPR005467">
    <property type="entry name" value="His_kinase_dom"/>
</dbReference>
<dbReference type="Proteomes" id="UP000184342">
    <property type="component" value="Unassembled WGS sequence"/>
</dbReference>
<dbReference type="CDD" id="cd00082">
    <property type="entry name" value="HisKA"/>
    <property type="match status" value="1"/>
</dbReference>
<proteinExistence type="predicted"/>
<dbReference type="PROSITE" id="PS50109">
    <property type="entry name" value="HIS_KIN"/>
    <property type="match status" value="1"/>
</dbReference>
<keyword evidence="5" id="KW-0808">Transferase</keyword>
<evidence type="ECO:0000313" key="13">
    <source>
        <dbReference type="Proteomes" id="UP000184342"/>
    </source>
</evidence>
<dbReference type="AlphaFoldDB" id="A0A1M6G7K6"/>
<evidence type="ECO:0000313" key="12">
    <source>
        <dbReference type="EMBL" id="SHJ05950.1"/>
    </source>
</evidence>
<evidence type="ECO:0000256" key="7">
    <source>
        <dbReference type="ARBA" id="ARBA00023012"/>
    </source>
</evidence>
<dbReference type="SMART" id="SM00387">
    <property type="entry name" value="HATPase_c"/>
    <property type="match status" value="1"/>
</dbReference>
<dbReference type="FunFam" id="3.30.565.10:FF:000006">
    <property type="entry name" value="Sensor histidine kinase WalK"/>
    <property type="match status" value="1"/>
</dbReference>
<feature type="transmembrane region" description="Helical" evidence="9">
    <location>
        <begin position="21"/>
        <end position="46"/>
    </location>
</feature>
<dbReference type="GO" id="GO:0000155">
    <property type="term" value="F:phosphorelay sensor kinase activity"/>
    <property type="evidence" value="ECO:0007669"/>
    <property type="project" value="InterPro"/>
</dbReference>
<dbReference type="Gene3D" id="1.10.287.130">
    <property type="match status" value="1"/>
</dbReference>
<dbReference type="PROSITE" id="PS50885">
    <property type="entry name" value="HAMP"/>
    <property type="match status" value="1"/>
</dbReference>
<dbReference type="CDD" id="cd00075">
    <property type="entry name" value="HATPase"/>
    <property type="match status" value="1"/>
</dbReference>
<evidence type="ECO:0000259" key="11">
    <source>
        <dbReference type="PROSITE" id="PS50885"/>
    </source>
</evidence>
<evidence type="ECO:0000256" key="6">
    <source>
        <dbReference type="ARBA" id="ARBA00022777"/>
    </source>
</evidence>
<dbReference type="GO" id="GO:0004721">
    <property type="term" value="F:phosphoprotein phosphatase activity"/>
    <property type="evidence" value="ECO:0007669"/>
    <property type="project" value="TreeGrafter"/>
</dbReference>
<dbReference type="InterPro" id="IPR050351">
    <property type="entry name" value="BphY/WalK/GraS-like"/>
</dbReference>
<protein>
    <recommendedName>
        <fullName evidence="3">histidine kinase</fullName>
        <ecNumber evidence="3">2.7.13.3</ecNumber>
    </recommendedName>
</protein>
<keyword evidence="7" id="KW-0902">Two-component regulatory system</keyword>
<dbReference type="InterPro" id="IPR004358">
    <property type="entry name" value="Sig_transdc_His_kin-like_C"/>
</dbReference>
<dbReference type="PRINTS" id="PR00344">
    <property type="entry name" value="BCTRLSENSOR"/>
</dbReference>
<name>A0A1M6G7K6_9FIRM</name>
<accession>A0A1M6G7K6</accession>
<dbReference type="Gene3D" id="6.10.340.10">
    <property type="match status" value="1"/>
</dbReference>
<dbReference type="SUPFAM" id="SSF55874">
    <property type="entry name" value="ATPase domain of HSP90 chaperone/DNA topoisomerase II/histidine kinase"/>
    <property type="match status" value="1"/>
</dbReference>
<dbReference type="Pfam" id="PF02518">
    <property type="entry name" value="HATPase_c"/>
    <property type="match status" value="1"/>
</dbReference>
<dbReference type="Pfam" id="PF00512">
    <property type="entry name" value="HisKA"/>
    <property type="match status" value="1"/>
</dbReference>
<sequence length="482" mass="55629">MILKEKLIKILKNKYIRSLRIRILIYILLIGIIPVLLFDIVLVRYYERTMIEQRMAQLTNQSKILKNFLNSENYLSDKATGRANIEFNQIFSLFDQRIILVDRNFRVVYDTYNVYDNKLVVSSNVLKCFDGTDSSVYYEDGDIIEFTIGLDDGNDKTINDGVMVLTYSTADIRAAISRLQDVSRVLQSVLIIVVLSYGIYISFRMVRPFKKVENTIDMISNGFFDKELSIDDYTETKRISDAFNHMMDKINKLEESRQEFVSNVSHELKTPITSVKVLADSLLMQEDVPQELYREFLADIVDEINRESKIINDLLTLVKMDKTKSELNVEKVNINDFIEIILKRLRPLAIGKNIELVFESFRPVIAEVDETKLTLAISNLVENAIKYNVLDGWVHISLNADHKYFYVKVADSGIGIPEEEQERVFERFYRVDKTRSRETGGTGLGLSITKSVIQMHKGAIKLYSKEGEGTTFTIRIPLNYIS</sequence>
<evidence type="ECO:0000256" key="2">
    <source>
        <dbReference type="ARBA" id="ARBA00004370"/>
    </source>
</evidence>
<dbReference type="STRING" id="1122934.SAMN02745691_01279"/>
<keyword evidence="9" id="KW-1133">Transmembrane helix</keyword>
<dbReference type="InterPro" id="IPR003660">
    <property type="entry name" value="HAMP_dom"/>
</dbReference>
<dbReference type="InterPro" id="IPR003661">
    <property type="entry name" value="HisK_dim/P_dom"/>
</dbReference>
<feature type="domain" description="Histidine kinase" evidence="10">
    <location>
        <begin position="263"/>
        <end position="480"/>
    </location>
</feature>
<comment type="catalytic activity">
    <reaction evidence="1">
        <text>ATP + protein L-histidine = ADP + protein N-phospho-L-histidine.</text>
        <dbReference type="EC" id="2.7.13.3"/>
    </reaction>
</comment>
<dbReference type="GO" id="GO:0016036">
    <property type="term" value="P:cellular response to phosphate starvation"/>
    <property type="evidence" value="ECO:0007669"/>
    <property type="project" value="TreeGrafter"/>
</dbReference>
<evidence type="ECO:0000256" key="8">
    <source>
        <dbReference type="ARBA" id="ARBA00023136"/>
    </source>
</evidence>
<organism evidence="12 13">
    <name type="scientific">Parasporobacterium paucivorans DSM 15970</name>
    <dbReference type="NCBI Taxonomy" id="1122934"/>
    <lineage>
        <taxon>Bacteria</taxon>
        <taxon>Bacillati</taxon>
        <taxon>Bacillota</taxon>
        <taxon>Clostridia</taxon>
        <taxon>Lachnospirales</taxon>
        <taxon>Lachnospiraceae</taxon>
        <taxon>Parasporobacterium</taxon>
    </lineage>
</organism>
<dbReference type="InterPro" id="IPR003594">
    <property type="entry name" value="HATPase_dom"/>
</dbReference>
<dbReference type="SUPFAM" id="SSF47384">
    <property type="entry name" value="Homodimeric domain of signal transducing histidine kinase"/>
    <property type="match status" value="1"/>
</dbReference>
<feature type="domain" description="HAMP" evidence="11">
    <location>
        <begin position="203"/>
        <end position="255"/>
    </location>
</feature>
<gene>
    <name evidence="12" type="ORF">SAMN02745691_01279</name>
</gene>
<keyword evidence="9" id="KW-0812">Transmembrane</keyword>
<evidence type="ECO:0000256" key="3">
    <source>
        <dbReference type="ARBA" id="ARBA00012438"/>
    </source>
</evidence>
<evidence type="ECO:0000256" key="9">
    <source>
        <dbReference type="SAM" id="Phobius"/>
    </source>
</evidence>
<dbReference type="InterPro" id="IPR036097">
    <property type="entry name" value="HisK_dim/P_sf"/>
</dbReference>
<keyword evidence="6 12" id="KW-0418">Kinase</keyword>
<keyword evidence="8 9" id="KW-0472">Membrane</keyword>
<dbReference type="Gene3D" id="3.30.565.10">
    <property type="entry name" value="Histidine kinase-like ATPase, C-terminal domain"/>
    <property type="match status" value="1"/>
</dbReference>
<dbReference type="GO" id="GO:0005886">
    <property type="term" value="C:plasma membrane"/>
    <property type="evidence" value="ECO:0007669"/>
    <property type="project" value="TreeGrafter"/>
</dbReference>
<dbReference type="InterPro" id="IPR036890">
    <property type="entry name" value="HATPase_C_sf"/>
</dbReference>
<keyword evidence="13" id="KW-1185">Reference proteome</keyword>
<evidence type="ECO:0000259" key="10">
    <source>
        <dbReference type="PROSITE" id="PS50109"/>
    </source>
</evidence>
<dbReference type="FunFam" id="1.10.287.130:FF:000001">
    <property type="entry name" value="Two-component sensor histidine kinase"/>
    <property type="match status" value="1"/>
</dbReference>
<evidence type="ECO:0000256" key="4">
    <source>
        <dbReference type="ARBA" id="ARBA00022553"/>
    </source>
</evidence>
<dbReference type="EC" id="2.7.13.3" evidence="3"/>
<dbReference type="EMBL" id="FQYT01000011">
    <property type="protein sequence ID" value="SHJ05950.1"/>
    <property type="molecule type" value="Genomic_DNA"/>
</dbReference>
<evidence type="ECO:0000256" key="1">
    <source>
        <dbReference type="ARBA" id="ARBA00000085"/>
    </source>
</evidence>
<evidence type="ECO:0000256" key="5">
    <source>
        <dbReference type="ARBA" id="ARBA00022679"/>
    </source>
</evidence>